<evidence type="ECO:0000256" key="1">
    <source>
        <dbReference type="SAM" id="MobiDB-lite"/>
    </source>
</evidence>
<gene>
    <name evidence="3" type="ORF">H4W31_000294</name>
</gene>
<name>A0A927M0X2_9ACTN</name>
<dbReference type="AlphaFoldDB" id="A0A927M0X2"/>
<evidence type="ECO:0000313" key="3">
    <source>
        <dbReference type="EMBL" id="MBE1484656.1"/>
    </source>
</evidence>
<comment type="caution">
    <text evidence="3">The sequence shown here is derived from an EMBL/GenBank/DDBJ whole genome shotgun (WGS) entry which is preliminary data.</text>
</comment>
<accession>A0A927M0X2</accession>
<proteinExistence type="predicted"/>
<dbReference type="Proteomes" id="UP000649753">
    <property type="component" value="Unassembled WGS sequence"/>
</dbReference>
<organism evidence="3 4">
    <name type="scientific">Plantactinospora soyae</name>
    <dbReference type="NCBI Taxonomy" id="1544732"/>
    <lineage>
        <taxon>Bacteria</taxon>
        <taxon>Bacillati</taxon>
        <taxon>Actinomycetota</taxon>
        <taxon>Actinomycetes</taxon>
        <taxon>Micromonosporales</taxon>
        <taxon>Micromonosporaceae</taxon>
        <taxon>Plantactinospora</taxon>
    </lineage>
</organism>
<dbReference type="RefSeq" id="WP_192764984.1">
    <property type="nucleotide sequence ID" value="NZ_JADBEB010000001.1"/>
</dbReference>
<protein>
    <submittedName>
        <fullName evidence="3">Uncharacterized protein</fullName>
    </submittedName>
</protein>
<reference evidence="3" key="1">
    <citation type="submission" date="2020-10" db="EMBL/GenBank/DDBJ databases">
        <title>Sequencing the genomes of 1000 actinobacteria strains.</title>
        <authorList>
            <person name="Klenk H.-P."/>
        </authorList>
    </citation>
    <scope>NUCLEOTIDE SEQUENCE</scope>
    <source>
        <strain evidence="3">DSM 46832</strain>
    </source>
</reference>
<sequence>MPLRRAGTAAVGGGLLTGLAMLDWPALVTLLAVSAMAMAATCWVVADQDRPKRLALLIRTWRGHPPRPLTARSTPRSTAVVPARKPGRTADGR</sequence>
<evidence type="ECO:0000313" key="4">
    <source>
        <dbReference type="Proteomes" id="UP000649753"/>
    </source>
</evidence>
<keyword evidence="2" id="KW-0472">Membrane</keyword>
<feature type="region of interest" description="Disordered" evidence="1">
    <location>
        <begin position="65"/>
        <end position="93"/>
    </location>
</feature>
<dbReference type="EMBL" id="JADBEB010000001">
    <property type="protein sequence ID" value="MBE1484656.1"/>
    <property type="molecule type" value="Genomic_DNA"/>
</dbReference>
<feature type="transmembrane region" description="Helical" evidence="2">
    <location>
        <begin position="24"/>
        <end position="46"/>
    </location>
</feature>
<keyword evidence="2" id="KW-0812">Transmembrane</keyword>
<keyword evidence="4" id="KW-1185">Reference proteome</keyword>
<keyword evidence="2" id="KW-1133">Transmembrane helix</keyword>
<evidence type="ECO:0000256" key="2">
    <source>
        <dbReference type="SAM" id="Phobius"/>
    </source>
</evidence>